<accession>A0ACB5TGA7</accession>
<gene>
    <name evidence="1" type="ORF">Cboi01_000077900</name>
</gene>
<organism evidence="1 2">
    <name type="scientific">Candida boidinii</name>
    <name type="common">Yeast</name>
    <dbReference type="NCBI Taxonomy" id="5477"/>
    <lineage>
        <taxon>Eukaryota</taxon>
        <taxon>Fungi</taxon>
        <taxon>Dikarya</taxon>
        <taxon>Ascomycota</taxon>
        <taxon>Saccharomycotina</taxon>
        <taxon>Pichiomycetes</taxon>
        <taxon>Pichiales</taxon>
        <taxon>Pichiaceae</taxon>
        <taxon>Ogataea</taxon>
        <taxon>Ogataea/Candida clade</taxon>
    </lineage>
</organism>
<protein>
    <submittedName>
        <fullName evidence="1">Unnamed protein product</fullName>
    </submittedName>
</protein>
<proteinExistence type="predicted"/>
<evidence type="ECO:0000313" key="1">
    <source>
        <dbReference type="EMBL" id="GME88215.1"/>
    </source>
</evidence>
<sequence>MLHLFEVSFSYQEPPDGIFSPSFPVIAGLGSTGERFTGNPTSLRIKLKFLRKIDKVKKISLKFIGDAKIDRIISSKSGKDDDYNDDNSNLNVSKNDKDQQNIRFFNYKQVLVDFEDSTHIPTINKYTKDQYEKNEELTLMFEEFRFPYETFILPSTYEYNSVTSPWSLKIRYYLECELIRDTSLNSVTKIRKKLTYQSGHFHNFTNRSNLLDLKFLLDSSDSHLFKNIPKKLSVDNKGNLAENPLPNSRGHLKAIMSLVNPIYKKEKYENLTRDINLDLRIIPNTFSETHNNYFDITSDILNDLGVLEIKTNSVPPEGLVPHFKYYGKSTGLGEFHMTSIKIYLKDTITLRRKQEIICVLDTKRKKIMEKNEKSKKETSRFSINKKKYERNTYSATYDYDSINEATFNGQRNNFQEIENDYFDESGMKFDIADFQKDPNSDDFFTCLDFKDLLTEKEHLFPKPQFGSLSIPKFLENDVSLEVSIKIESRYRNEVFSKTFNFAFGVVLANNKNIHPLDYPTEPQRHCYSGFPIINYLNEGVYKDEFLKNPQKFEDKDTADSSFHEMNSYSSSSSFTKYQNQSNDSPSINSGVNRDSFISYQYQTNDSPPVNSGGDRDNRASYLSVPAEDKYRTYSGTNNSYRDENRNFSRGINFIQGDKFHSRDRSSSRDRNSYAYFDSSAEIVNKKEKYQIKLQERGRTDRNENLTIKVDEHNYSDTNTKHSNSIDLLDDEIPDNCSYFAFPKIKQAENDESDLHYSPSVASSVYPAVNEPSVNKYPNPYSGDRSSRQINLSSRDQTSYRESRAFRPLEKASPRGISPRGFLSRRYDSKVYDSQNYDSHEYGPEEYNSEEYNSKEHGIYNSNGYDSRKEYSSRGYESRVQEPRKLVRAIEENSYLENRHAKGISYQDRNPYETNKTQYLKKGHHLESGFYETENTYLNTESYTGNKSNENGFHKTLSIPTAPLKFSSPSSSFSMIVPSSSPSSPSSLLDSTISHENKFGPYAQSYQNDIGSKADYQKSSSSQNDKLYISTQPRTHRLSKLVVDIDHNKETNNIHSSINGKDSYNKYDKTDNMLDRVPYTENSYSPISSAIGVLQKNMVTSKNQSSDDNSDNYSNMFHTTSPRSFPRGGIKNKQQSGDSYDKYFGKFVSNSDSDSDSDDSLPSPNSIFFNKKSGK</sequence>
<name>A0ACB5TGA7_CANBO</name>
<comment type="caution">
    <text evidence="1">The sequence shown here is derived from an EMBL/GenBank/DDBJ whole genome shotgun (WGS) entry which is preliminary data.</text>
</comment>
<reference evidence="1" key="1">
    <citation type="submission" date="2023-04" db="EMBL/GenBank/DDBJ databases">
        <title>Candida boidinii NBRC 1967.</title>
        <authorList>
            <person name="Ichikawa N."/>
            <person name="Sato H."/>
            <person name="Tonouchi N."/>
        </authorList>
    </citation>
    <scope>NUCLEOTIDE SEQUENCE</scope>
    <source>
        <strain evidence="1">NBRC 1967</strain>
    </source>
</reference>
<dbReference type="Proteomes" id="UP001165101">
    <property type="component" value="Unassembled WGS sequence"/>
</dbReference>
<dbReference type="EMBL" id="BSXV01000239">
    <property type="protein sequence ID" value="GME88215.1"/>
    <property type="molecule type" value="Genomic_DNA"/>
</dbReference>
<keyword evidence="2" id="KW-1185">Reference proteome</keyword>
<evidence type="ECO:0000313" key="2">
    <source>
        <dbReference type="Proteomes" id="UP001165101"/>
    </source>
</evidence>